<keyword evidence="3" id="KW-1185">Reference proteome</keyword>
<feature type="transmembrane region" description="Helical" evidence="1">
    <location>
        <begin position="111"/>
        <end position="133"/>
    </location>
</feature>
<name>A0A1I1UVB3_9GAMM</name>
<evidence type="ECO:0000313" key="3">
    <source>
        <dbReference type="Proteomes" id="UP000198862"/>
    </source>
</evidence>
<dbReference type="RefSeq" id="WP_177208191.1">
    <property type="nucleotide sequence ID" value="NZ_FOLO01000096.1"/>
</dbReference>
<feature type="transmembrane region" description="Helical" evidence="1">
    <location>
        <begin position="59"/>
        <end position="76"/>
    </location>
</feature>
<proteinExistence type="predicted"/>
<feature type="transmembrane region" description="Helical" evidence="1">
    <location>
        <begin position="185"/>
        <end position="204"/>
    </location>
</feature>
<accession>A0A1I1UVB3</accession>
<protein>
    <submittedName>
        <fullName evidence="2">LexA-binding, inner membrane-associated putative hydrolase</fullName>
    </submittedName>
</protein>
<keyword evidence="1" id="KW-0812">Transmembrane</keyword>
<evidence type="ECO:0000256" key="1">
    <source>
        <dbReference type="SAM" id="Phobius"/>
    </source>
</evidence>
<dbReference type="GO" id="GO:0016787">
    <property type="term" value="F:hydrolase activity"/>
    <property type="evidence" value="ECO:0007669"/>
    <property type="project" value="UniProtKB-KW"/>
</dbReference>
<sequence length="235" mass="25950">MANFATHLKASILTSAALSSVILNTHIATAPQSITLFLIGALSGLLPDLDADNSTSIDWLFSILGLVLCASFSLLVPQSSLVAVWFFTLVIYFSTHYMIKPVFEKLTVHRGSFHSLFAIIMFSLIGVTLSLLLSQSLNVSLLVGVFITLGALTHLLLDELYSVDLENNTLKSSFGTAMKLIDTRYPLSVFLQTILVLSSLYFLYPKYDAICDVVLSWQVKLSHFVFMPQNINLFS</sequence>
<keyword evidence="1" id="KW-1133">Transmembrane helix</keyword>
<keyword evidence="1" id="KW-0472">Membrane</keyword>
<organism evidence="2 3">
    <name type="scientific">Pseudoalteromonas denitrificans DSM 6059</name>
    <dbReference type="NCBI Taxonomy" id="1123010"/>
    <lineage>
        <taxon>Bacteria</taxon>
        <taxon>Pseudomonadati</taxon>
        <taxon>Pseudomonadota</taxon>
        <taxon>Gammaproteobacteria</taxon>
        <taxon>Alteromonadales</taxon>
        <taxon>Pseudoalteromonadaceae</taxon>
        <taxon>Pseudoalteromonas</taxon>
    </lineage>
</organism>
<dbReference type="STRING" id="1123010.SAMN02745724_05321"/>
<reference evidence="2 3" key="1">
    <citation type="submission" date="2016-10" db="EMBL/GenBank/DDBJ databases">
        <authorList>
            <person name="de Groot N.N."/>
        </authorList>
    </citation>
    <scope>NUCLEOTIDE SEQUENCE [LARGE SCALE GENOMIC DNA]</scope>
    <source>
        <strain evidence="2 3">DSM 6059</strain>
    </source>
</reference>
<keyword evidence="2" id="KW-0378">Hydrolase</keyword>
<evidence type="ECO:0000313" key="2">
    <source>
        <dbReference type="EMBL" id="SFD73618.1"/>
    </source>
</evidence>
<feature type="transmembrane region" description="Helical" evidence="1">
    <location>
        <begin position="139"/>
        <end position="157"/>
    </location>
</feature>
<dbReference type="AlphaFoldDB" id="A0A1I1UVB3"/>
<dbReference type="Pfam" id="PF04307">
    <property type="entry name" value="YdjM"/>
    <property type="match status" value="1"/>
</dbReference>
<dbReference type="EMBL" id="FOLO01000096">
    <property type="protein sequence ID" value="SFD73618.1"/>
    <property type="molecule type" value="Genomic_DNA"/>
</dbReference>
<dbReference type="Proteomes" id="UP000198862">
    <property type="component" value="Unassembled WGS sequence"/>
</dbReference>
<feature type="transmembrane region" description="Helical" evidence="1">
    <location>
        <begin position="82"/>
        <end position="99"/>
    </location>
</feature>
<gene>
    <name evidence="2" type="ORF">SAMN02745724_05321</name>
</gene>
<dbReference type="InterPro" id="IPR007404">
    <property type="entry name" value="YdjM-like"/>
</dbReference>
<feature type="transmembrane region" description="Helical" evidence="1">
    <location>
        <begin position="29"/>
        <end position="47"/>
    </location>
</feature>